<reference evidence="3" key="1">
    <citation type="submission" date="2022-04" db="EMBL/GenBank/DDBJ databases">
        <title>Lysobacter sp. CAU 1642 isolated from sea sand.</title>
        <authorList>
            <person name="Kim W."/>
        </authorList>
    </citation>
    <scope>NUCLEOTIDE SEQUENCE</scope>
    <source>
        <strain evidence="3">CAU 1642</strain>
    </source>
</reference>
<evidence type="ECO:0000256" key="1">
    <source>
        <dbReference type="ARBA" id="ARBA00022801"/>
    </source>
</evidence>
<dbReference type="GO" id="GO:0016787">
    <property type="term" value="F:hydrolase activity"/>
    <property type="evidence" value="ECO:0007669"/>
    <property type="project" value="UniProtKB-KW"/>
</dbReference>
<proteinExistence type="predicted"/>
<keyword evidence="4" id="KW-1185">Reference proteome</keyword>
<evidence type="ECO:0000259" key="2">
    <source>
        <dbReference type="Pfam" id="PF20434"/>
    </source>
</evidence>
<dbReference type="Proteomes" id="UP001431449">
    <property type="component" value="Unassembled WGS sequence"/>
</dbReference>
<dbReference type="InterPro" id="IPR029058">
    <property type="entry name" value="AB_hydrolase_fold"/>
</dbReference>
<comment type="caution">
    <text evidence="3">The sequence shown here is derived from an EMBL/GenBank/DDBJ whole genome shotgun (WGS) entry which is preliminary data.</text>
</comment>
<dbReference type="PROSITE" id="PS51257">
    <property type="entry name" value="PROKAR_LIPOPROTEIN"/>
    <property type="match status" value="1"/>
</dbReference>
<name>A0ABT0GDX7_9GAMM</name>
<dbReference type="InterPro" id="IPR049492">
    <property type="entry name" value="BD-FAE-like_dom"/>
</dbReference>
<dbReference type="InterPro" id="IPR050300">
    <property type="entry name" value="GDXG_lipolytic_enzyme"/>
</dbReference>
<organism evidence="3 4">
    <name type="scientific">Pseudomarimonas salicorniae</name>
    <dbReference type="NCBI Taxonomy" id="2933270"/>
    <lineage>
        <taxon>Bacteria</taxon>
        <taxon>Pseudomonadati</taxon>
        <taxon>Pseudomonadota</taxon>
        <taxon>Gammaproteobacteria</taxon>
        <taxon>Lysobacterales</taxon>
        <taxon>Lysobacteraceae</taxon>
        <taxon>Pseudomarimonas</taxon>
    </lineage>
</organism>
<evidence type="ECO:0000313" key="4">
    <source>
        <dbReference type="Proteomes" id="UP001431449"/>
    </source>
</evidence>
<dbReference type="SUPFAM" id="SSF53474">
    <property type="entry name" value="alpha/beta-Hydrolases"/>
    <property type="match status" value="1"/>
</dbReference>
<evidence type="ECO:0000313" key="3">
    <source>
        <dbReference type="EMBL" id="MCK7592747.1"/>
    </source>
</evidence>
<dbReference type="PANTHER" id="PTHR48081">
    <property type="entry name" value="AB HYDROLASE SUPERFAMILY PROTEIN C4A8.06C"/>
    <property type="match status" value="1"/>
</dbReference>
<protein>
    <submittedName>
        <fullName evidence="3">Alpha/beta hydrolase</fullName>
    </submittedName>
</protein>
<dbReference type="EMBL" id="JALNMH010000002">
    <property type="protein sequence ID" value="MCK7592747.1"/>
    <property type="molecule type" value="Genomic_DNA"/>
</dbReference>
<accession>A0ABT0GDX7</accession>
<sequence length="286" mass="30562">MQRLASRAVLAALIALLPLLGGCVSGYFAALNRGAPPAPPSSLSFLPRQDVALDVFPVQGEGEAPVVVFFYGGRWQDGERADYAFVGEQLAAAGIVTVVADYRLYPEVRFPTFVEDAAAAVAWARENAARYGGRPDALFVAGHSAGAHIAALIGSDPRYLAAHGLRPKDLAGVIGVAGPYDFLPLRADDLIEIFSADPATQAASQPVNHIDGDEPPFLLLHGESDLLVWAENSRRLKARFDAIGAPAELRLYPGVGHVRILGSLRYPALAPTRTDLIEFVHRHAAR</sequence>
<dbReference type="PANTHER" id="PTHR48081:SF9">
    <property type="entry name" value="CARBOXYLESTERASE"/>
    <property type="match status" value="1"/>
</dbReference>
<dbReference type="Gene3D" id="3.40.50.1820">
    <property type="entry name" value="alpha/beta hydrolase"/>
    <property type="match status" value="1"/>
</dbReference>
<keyword evidence="1 3" id="KW-0378">Hydrolase</keyword>
<feature type="domain" description="BD-FAE-like" evidence="2">
    <location>
        <begin position="56"/>
        <end position="239"/>
    </location>
</feature>
<gene>
    <name evidence="3" type="ORF">M0G41_03585</name>
</gene>
<dbReference type="RefSeq" id="WP_248205098.1">
    <property type="nucleotide sequence ID" value="NZ_JALNMH010000002.1"/>
</dbReference>
<dbReference type="Pfam" id="PF20434">
    <property type="entry name" value="BD-FAE"/>
    <property type="match status" value="1"/>
</dbReference>